<dbReference type="Proteomes" id="UP000789525">
    <property type="component" value="Unassembled WGS sequence"/>
</dbReference>
<reference evidence="1" key="1">
    <citation type="submission" date="2021-06" db="EMBL/GenBank/DDBJ databases">
        <authorList>
            <person name="Kallberg Y."/>
            <person name="Tangrot J."/>
            <person name="Rosling A."/>
        </authorList>
    </citation>
    <scope>NUCLEOTIDE SEQUENCE</scope>
    <source>
        <strain evidence="1">CL356</strain>
    </source>
</reference>
<sequence>MAGDIRFKGQGIFSYRRPSKDDPEEWPPRFWKFTITLEDTNDHSSPRVTMGFTDKRRLARVRLVNSALTDPPISELGFDPLKNMPKLQDFSELILKRRCPVKALLLDQSFSAGVGNWIADEVLYQSRIHPNQYANTLSKEQINMLHDKLVYVCQTAVDVNAEASLFPDSWLFHYRWGKGNKNGTFMPNGEQIIFETVGGRTSAIVPSVQILVQENAGSSSTSGRSVKKAELQKRNVTAGELIRKVRSK</sequence>
<accession>A0ACA9LSV8</accession>
<proteinExistence type="predicted"/>
<comment type="caution">
    <text evidence="1">The sequence shown here is derived from an EMBL/GenBank/DDBJ whole genome shotgun (WGS) entry which is preliminary data.</text>
</comment>
<protein>
    <submittedName>
        <fullName evidence="1">10367_t:CDS:1</fullName>
    </submittedName>
</protein>
<organism evidence="1 2">
    <name type="scientific">Acaulospora colombiana</name>
    <dbReference type="NCBI Taxonomy" id="27376"/>
    <lineage>
        <taxon>Eukaryota</taxon>
        <taxon>Fungi</taxon>
        <taxon>Fungi incertae sedis</taxon>
        <taxon>Mucoromycota</taxon>
        <taxon>Glomeromycotina</taxon>
        <taxon>Glomeromycetes</taxon>
        <taxon>Diversisporales</taxon>
        <taxon>Acaulosporaceae</taxon>
        <taxon>Acaulospora</taxon>
    </lineage>
</organism>
<dbReference type="EMBL" id="CAJVPT010007686">
    <property type="protein sequence ID" value="CAG8543722.1"/>
    <property type="molecule type" value="Genomic_DNA"/>
</dbReference>
<keyword evidence="2" id="KW-1185">Reference proteome</keyword>
<evidence type="ECO:0000313" key="2">
    <source>
        <dbReference type="Proteomes" id="UP000789525"/>
    </source>
</evidence>
<gene>
    <name evidence="1" type="ORF">ACOLOM_LOCUS4569</name>
</gene>
<evidence type="ECO:0000313" key="1">
    <source>
        <dbReference type="EMBL" id="CAG8543722.1"/>
    </source>
</evidence>
<name>A0ACA9LSV8_9GLOM</name>